<keyword evidence="1" id="KW-0812">Transmembrane</keyword>
<name>A0ABN0Z1Z5_9BACI</name>
<feature type="transmembrane region" description="Helical" evidence="1">
    <location>
        <begin position="37"/>
        <end position="55"/>
    </location>
</feature>
<protein>
    <submittedName>
        <fullName evidence="2">Uncharacterized protein</fullName>
    </submittedName>
</protein>
<evidence type="ECO:0000313" key="2">
    <source>
        <dbReference type="EMBL" id="GAA0429373.1"/>
    </source>
</evidence>
<keyword evidence="1" id="KW-1133">Transmembrane helix</keyword>
<evidence type="ECO:0000256" key="1">
    <source>
        <dbReference type="SAM" id="Phobius"/>
    </source>
</evidence>
<proteinExistence type="predicted"/>
<reference evidence="2 3" key="1">
    <citation type="journal article" date="2019" name="Int. J. Syst. Evol. Microbiol.">
        <title>The Global Catalogue of Microorganisms (GCM) 10K type strain sequencing project: providing services to taxonomists for standard genome sequencing and annotation.</title>
        <authorList>
            <consortium name="The Broad Institute Genomics Platform"/>
            <consortium name="The Broad Institute Genome Sequencing Center for Infectious Disease"/>
            <person name="Wu L."/>
            <person name="Ma J."/>
        </authorList>
    </citation>
    <scope>NUCLEOTIDE SEQUENCE [LARGE SCALE GENOMIC DNA]</scope>
    <source>
        <strain evidence="2 3">JCM 12149</strain>
    </source>
</reference>
<accession>A0ABN0Z1Z5</accession>
<feature type="transmembrane region" description="Helical" evidence="1">
    <location>
        <begin position="7"/>
        <end position="31"/>
    </location>
</feature>
<dbReference type="Proteomes" id="UP001501459">
    <property type="component" value="Unassembled WGS sequence"/>
</dbReference>
<keyword evidence="3" id="KW-1185">Reference proteome</keyword>
<comment type="caution">
    <text evidence="2">The sequence shown here is derived from an EMBL/GenBank/DDBJ whole genome shotgun (WGS) entry which is preliminary data.</text>
</comment>
<organism evidence="2 3">
    <name type="scientific">Lentibacillus halophilus</name>
    <dbReference type="NCBI Taxonomy" id="295065"/>
    <lineage>
        <taxon>Bacteria</taxon>
        <taxon>Bacillati</taxon>
        <taxon>Bacillota</taxon>
        <taxon>Bacilli</taxon>
        <taxon>Bacillales</taxon>
        <taxon>Bacillaceae</taxon>
        <taxon>Lentibacillus</taxon>
    </lineage>
</organism>
<gene>
    <name evidence="2" type="ORF">GCM10008983_02140</name>
</gene>
<evidence type="ECO:0000313" key="3">
    <source>
        <dbReference type="Proteomes" id="UP001501459"/>
    </source>
</evidence>
<keyword evidence="1" id="KW-0472">Membrane</keyword>
<sequence>MRPLKALMIILILDILMLVVPFLAGSSITVFHLPLNVFVLWVLYLSVIPTVWILIHKVKT</sequence>
<dbReference type="EMBL" id="BAAADM010000005">
    <property type="protein sequence ID" value="GAA0429373.1"/>
    <property type="molecule type" value="Genomic_DNA"/>
</dbReference>